<reference evidence="1" key="1">
    <citation type="journal article" date="2014" name="Front. Microbiol.">
        <title>High frequency of phylogenetically diverse reductive dehalogenase-homologous genes in deep subseafloor sedimentary metagenomes.</title>
        <authorList>
            <person name="Kawai M."/>
            <person name="Futagami T."/>
            <person name="Toyoda A."/>
            <person name="Takaki Y."/>
            <person name="Nishi S."/>
            <person name="Hori S."/>
            <person name="Arai W."/>
            <person name="Tsubouchi T."/>
            <person name="Morono Y."/>
            <person name="Uchiyama I."/>
            <person name="Ito T."/>
            <person name="Fujiyama A."/>
            <person name="Inagaki F."/>
            <person name="Takami H."/>
        </authorList>
    </citation>
    <scope>NUCLEOTIDE SEQUENCE</scope>
    <source>
        <strain evidence="1">Expedition CK06-06</strain>
    </source>
</reference>
<comment type="caution">
    <text evidence="1">The sequence shown here is derived from an EMBL/GenBank/DDBJ whole genome shotgun (WGS) entry which is preliminary data.</text>
</comment>
<organism evidence="1">
    <name type="scientific">marine sediment metagenome</name>
    <dbReference type="NCBI Taxonomy" id="412755"/>
    <lineage>
        <taxon>unclassified sequences</taxon>
        <taxon>metagenomes</taxon>
        <taxon>ecological metagenomes</taxon>
    </lineage>
</organism>
<proteinExistence type="predicted"/>
<sequence length="58" mass="6851">MAEIKFKVTLEAIIKSNTDWYDVNSKMEMAEIEEENFKNEPELFLELAKNFKVIVEPI</sequence>
<protein>
    <submittedName>
        <fullName evidence="1">Uncharacterized protein</fullName>
    </submittedName>
</protein>
<evidence type="ECO:0000313" key="1">
    <source>
        <dbReference type="EMBL" id="GAG08152.1"/>
    </source>
</evidence>
<dbReference type="AlphaFoldDB" id="X0V9Y5"/>
<gene>
    <name evidence="1" type="ORF">S01H1_40704</name>
</gene>
<dbReference type="EMBL" id="BARS01025785">
    <property type="protein sequence ID" value="GAG08152.1"/>
    <property type="molecule type" value="Genomic_DNA"/>
</dbReference>
<accession>X0V9Y5</accession>
<name>X0V9Y5_9ZZZZ</name>